<evidence type="ECO:0000259" key="2">
    <source>
        <dbReference type="Pfam" id="PF11845"/>
    </source>
</evidence>
<dbReference type="AlphaFoldDB" id="A0A4P6P049"/>
<dbReference type="Proteomes" id="UP000290244">
    <property type="component" value="Chromosome"/>
</dbReference>
<evidence type="ECO:0000313" key="4">
    <source>
        <dbReference type="Proteomes" id="UP000290244"/>
    </source>
</evidence>
<keyword evidence="4" id="KW-1185">Reference proteome</keyword>
<sequence length="156" mass="18296">MNKQRTLRFQIIFPIAMAMLVIVLLVSFTTPSFVKRIIQSQVSHNSINALQQIKTLRAYYTQHIVKKVQDNTDMLVAIDHYNKSDTIPLPATMIHDLSELFDKNGSQLRLYSHYPFPQREQRHLDKFEEKAWFALNQQPEKVIETLEIQGDKSLLR</sequence>
<feature type="domain" description="Tll0287-like" evidence="2">
    <location>
        <begin position="38"/>
        <end position="137"/>
    </location>
</feature>
<evidence type="ECO:0000256" key="1">
    <source>
        <dbReference type="SAM" id="Phobius"/>
    </source>
</evidence>
<dbReference type="EMBL" id="CP034759">
    <property type="protein sequence ID" value="QBG34326.1"/>
    <property type="molecule type" value="Genomic_DNA"/>
</dbReference>
<name>A0A4P6P049_9GAMM</name>
<dbReference type="KEGG" id="lsd:EMK97_00495"/>
<dbReference type="InterPro" id="IPR021796">
    <property type="entry name" value="Tll0287-like_dom"/>
</dbReference>
<keyword evidence="1" id="KW-0812">Transmembrane</keyword>
<feature type="transmembrane region" description="Helical" evidence="1">
    <location>
        <begin position="12"/>
        <end position="34"/>
    </location>
</feature>
<keyword evidence="1" id="KW-0472">Membrane</keyword>
<keyword evidence="1" id="KW-1133">Transmembrane helix</keyword>
<dbReference type="OrthoDB" id="5800769at2"/>
<proteinExistence type="predicted"/>
<reference evidence="3 4" key="1">
    <citation type="submission" date="2018-12" db="EMBL/GenBank/DDBJ databases">
        <title>Complete genome of Litorilituus sediminis.</title>
        <authorList>
            <person name="Liu A."/>
            <person name="Rong J."/>
        </authorList>
    </citation>
    <scope>NUCLEOTIDE SEQUENCE [LARGE SCALE GENOMIC DNA]</scope>
    <source>
        <strain evidence="3 4">JCM 17549</strain>
    </source>
</reference>
<dbReference type="Pfam" id="PF11845">
    <property type="entry name" value="Tll0287-like"/>
    <property type="match status" value="1"/>
</dbReference>
<dbReference type="RefSeq" id="WP_130598427.1">
    <property type="nucleotide sequence ID" value="NZ_CP034759.1"/>
</dbReference>
<organism evidence="3 4">
    <name type="scientific">Litorilituus sediminis</name>
    <dbReference type="NCBI Taxonomy" id="718192"/>
    <lineage>
        <taxon>Bacteria</taxon>
        <taxon>Pseudomonadati</taxon>
        <taxon>Pseudomonadota</taxon>
        <taxon>Gammaproteobacteria</taxon>
        <taxon>Alteromonadales</taxon>
        <taxon>Colwelliaceae</taxon>
        <taxon>Litorilituus</taxon>
    </lineage>
</organism>
<evidence type="ECO:0000313" key="3">
    <source>
        <dbReference type="EMBL" id="QBG34326.1"/>
    </source>
</evidence>
<gene>
    <name evidence="3" type="ORF">EMK97_00495</name>
</gene>
<protein>
    <submittedName>
        <fullName evidence="3">DUF3365 domain-containing protein</fullName>
    </submittedName>
</protein>
<accession>A0A4P6P049</accession>